<keyword evidence="1" id="KW-1133">Transmembrane helix</keyword>
<keyword evidence="3" id="KW-1185">Reference proteome</keyword>
<dbReference type="AlphaFoldDB" id="A0AAV9HX07"/>
<accession>A0AAV9HX07</accession>
<proteinExistence type="predicted"/>
<gene>
    <name evidence="2" type="ORF">QBC42DRAFT_261640</name>
</gene>
<name>A0AAV9HX07_9PEZI</name>
<sequence>MVVGRFMAAFFTLWVGSTVCTLIVAFKDFLSILSFSLFLFFILACVLRLVF</sequence>
<keyword evidence="1" id="KW-0472">Membrane</keyword>
<comment type="caution">
    <text evidence="2">The sequence shown here is derived from an EMBL/GenBank/DDBJ whole genome shotgun (WGS) entry which is preliminary data.</text>
</comment>
<feature type="transmembrane region" description="Helical" evidence="1">
    <location>
        <begin position="32"/>
        <end position="50"/>
    </location>
</feature>
<reference evidence="2" key="1">
    <citation type="journal article" date="2023" name="Mol. Phylogenet. Evol.">
        <title>Genome-scale phylogeny and comparative genomics of the fungal order Sordariales.</title>
        <authorList>
            <person name="Hensen N."/>
            <person name="Bonometti L."/>
            <person name="Westerberg I."/>
            <person name="Brannstrom I.O."/>
            <person name="Guillou S."/>
            <person name="Cros-Aarteil S."/>
            <person name="Calhoun S."/>
            <person name="Haridas S."/>
            <person name="Kuo A."/>
            <person name="Mondo S."/>
            <person name="Pangilinan J."/>
            <person name="Riley R."/>
            <person name="LaButti K."/>
            <person name="Andreopoulos B."/>
            <person name="Lipzen A."/>
            <person name="Chen C."/>
            <person name="Yan M."/>
            <person name="Daum C."/>
            <person name="Ng V."/>
            <person name="Clum A."/>
            <person name="Steindorff A."/>
            <person name="Ohm R.A."/>
            <person name="Martin F."/>
            <person name="Silar P."/>
            <person name="Natvig D.O."/>
            <person name="Lalanne C."/>
            <person name="Gautier V."/>
            <person name="Ament-Velasquez S.L."/>
            <person name="Kruys A."/>
            <person name="Hutchinson M.I."/>
            <person name="Powell A.J."/>
            <person name="Barry K."/>
            <person name="Miller A.N."/>
            <person name="Grigoriev I.V."/>
            <person name="Debuchy R."/>
            <person name="Gladieux P."/>
            <person name="Hiltunen Thoren M."/>
            <person name="Johannesson H."/>
        </authorList>
    </citation>
    <scope>NUCLEOTIDE SEQUENCE</scope>
    <source>
        <strain evidence="2">PSN324</strain>
    </source>
</reference>
<dbReference type="EMBL" id="MU864940">
    <property type="protein sequence ID" value="KAK4465362.1"/>
    <property type="molecule type" value="Genomic_DNA"/>
</dbReference>
<reference evidence="2" key="2">
    <citation type="submission" date="2023-06" db="EMBL/GenBank/DDBJ databases">
        <authorList>
            <consortium name="Lawrence Berkeley National Laboratory"/>
            <person name="Mondo S.J."/>
            <person name="Hensen N."/>
            <person name="Bonometti L."/>
            <person name="Westerberg I."/>
            <person name="Brannstrom I.O."/>
            <person name="Guillou S."/>
            <person name="Cros-Aarteil S."/>
            <person name="Calhoun S."/>
            <person name="Haridas S."/>
            <person name="Kuo A."/>
            <person name="Pangilinan J."/>
            <person name="Riley R."/>
            <person name="Labutti K."/>
            <person name="Andreopoulos B."/>
            <person name="Lipzen A."/>
            <person name="Chen C."/>
            <person name="Yanf M."/>
            <person name="Daum C."/>
            <person name="Ng V."/>
            <person name="Clum A."/>
            <person name="Steindorff A."/>
            <person name="Ohm R."/>
            <person name="Martin F."/>
            <person name="Silar P."/>
            <person name="Natvig D."/>
            <person name="Lalanne C."/>
            <person name="Gautier V."/>
            <person name="Ament-Velasquez S.L."/>
            <person name="Kruys A."/>
            <person name="Hutchinson M.I."/>
            <person name="Powell A.J."/>
            <person name="Barry K."/>
            <person name="Miller A.N."/>
            <person name="Grigoriev I.V."/>
            <person name="Debuchy R."/>
            <person name="Gladieux P."/>
            <person name="Thoren M.H."/>
            <person name="Johannesson H."/>
        </authorList>
    </citation>
    <scope>NUCLEOTIDE SEQUENCE</scope>
    <source>
        <strain evidence="2">PSN324</strain>
    </source>
</reference>
<protein>
    <submittedName>
        <fullName evidence="2">Uncharacterized protein</fullName>
    </submittedName>
</protein>
<evidence type="ECO:0000256" key="1">
    <source>
        <dbReference type="SAM" id="Phobius"/>
    </source>
</evidence>
<evidence type="ECO:0000313" key="2">
    <source>
        <dbReference type="EMBL" id="KAK4465362.1"/>
    </source>
</evidence>
<evidence type="ECO:0000313" key="3">
    <source>
        <dbReference type="Proteomes" id="UP001321749"/>
    </source>
</evidence>
<keyword evidence="1" id="KW-0812">Transmembrane</keyword>
<dbReference type="Proteomes" id="UP001321749">
    <property type="component" value="Unassembled WGS sequence"/>
</dbReference>
<feature type="transmembrane region" description="Helical" evidence="1">
    <location>
        <begin position="7"/>
        <end position="26"/>
    </location>
</feature>
<organism evidence="2 3">
    <name type="scientific">Cladorrhinum samala</name>
    <dbReference type="NCBI Taxonomy" id="585594"/>
    <lineage>
        <taxon>Eukaryota</taxon>
        <taxon>Fungi</taxon>
        <taxon>Dikarya</taxon>
        <taxon>Ascomycota</taxon>
        <taxon>Pezizomycotina</taxon>
        <taxon>Sordariomycetes</taxon>
        <taxon>Sordariomycetidae</taxon>
        <taxon>Sordariales</taxon>
        <taxon>Podosporaceae</taxon>
        <taxon>Cladorrhinum</taxon>
    </lineage>
</organism>